<organism evidence="1 2">
    <name type="scientific">Bacteroides intestinalis DSM 17393</name>
    <dbReference type="NCBI Taxonomy" id="471870"/>
    <lineage>
        <taxon>Bacteria</taxon>
        <taxon>Pseudomonadati</taxon>
        <taxon>Bacteroidota</taxon>
        <taxon>Bacteroidia</taxon>
        <taxon>Bacteroidales</taxon>
        <taxon>Bacteroidaceae</taxon>
        <taxon>Bacteroides</taxon>
    </lineage>
</organism>
<reference evidence="1 2" key="2">
    <citation type="submission" date="2008-04" db="EMBL/GenBank/DDBJ databases">
        <authorList>
            <person name="Fulton L."/>
            <person name="Clifton S."/>
            <person name="Fulton B."/>
            <person name="Xu J."/>
            <person name="Minx P."/>
            <person name="Pepin K.H."/>
            <person name="Johnson M."/>
            <person name="Thiruvilangam P."/>
            <person name="Bhonagiri V."/>
            <person name="Nash W.E."/>
            <person name="Mardis E.R."/>
            <person name="Wilson R.K."/>
        </authorList>
    </citation>
    <scope>NUCLEOTIDE SEQUENCE [LARGE SCALE GENOMIC DNA]</scope>
    <source>
        <strain evidence="1 2">DSM 17393</strain>
    </source>
</reference>
<proteinExistence type="predicted"/>
<protein>
    <submittedName>
        <fullName evidence="1">Uncharacterized protein</fullName>
    </submittedName>
</protein>
<dbReference type="AlphaFoldDB" id="B3C9D5"/>
<gene>
    <name evidence="1" type="ORF">BACINT_01099</name>
</gene>
<comment type="caution">
    <text evidence="1">The sequence shown here is derived from an EMBL/GenBank/DDBJ whole genome shotgun (WGS) entry which is preliminary data.</text>
</comment>
<evidence type="ECO:0000313" key="2">
    <source>
        <dbReference type="Proteomes" id="UP000004596"/>
    </source>
</evidence>
<dbReference type="EMBL" id="ABJL02000007">
    <property type="protein sequence ID" value="EDV06014.1"/>
    <property type="molecule type" value="Genomic_DNA"/>
</dbReference>
<accession>B3C9D5</accession>
<sequence>MFPIKALEFPQILPREIIAQSRLKLYNINQTRLTDKERTI</sequence>
<evidence type="ECO:0000313" key="1">
    <source>
        <dbReference type="EMBL" id="EDV06014.1"/>
    </source>
</evidence>
<name>B3C9D5_9BACE</name>
<reference evidence="1 2" key="1">
    <citation type="submission" date="2008-04" db="EMBL/GenBank/DDBJ databases">
        <title>Draft genome sequence of Bacteroides intestinalis (DSM 17393).</title>
        <authorList>
            <person name="Sudarsanam P."/>
            <person name="Ley R."/>
            <person name="Guruge J."/>
            <person name="Turnbaugh P.J."/>
            <person name="Mahowald M."/>
            <person name="Liep D."/>
            <person name="Gordon J."/>
        </authorList>
    </citation>
    <scope>NUCLEOTIDE SEQUENCE [LARGE SCALE GENOMIC DNA]</scope>
    <source>
        <strain evidence="1 2">DSM 17393</strain>
    </source>
</reference>
<dbReference type="Proteomes" id="UP000004596">
    <property type="component" value="Unassembled WGS sequence"/>
</dbReference>